<accession>A0A4V5MM58</accession>
<name>A0A4V5MM58_9SPHI</name>
<dbReference type="Pfam" id="PF17164">
    <property type="entry name" value="DUF5122"/>
    <property type="match status" value="3"/>
</dbReference>
<protein>
    <submittedName>
        <fullName evidence="2">DUF5008 domain-containing protein</fullName>
    </submittedName>
</protein>
<organism evidence="2 3">
    <name type="scientific">Sphingobacterium olei</name>
    <dbReference type="NCBI Taxonomy" id="2571155"/>
    <lineage>
        <taxon>Bacteria</taxon>
        <taxon>Pseudomonadati</taxon>
        <taxon>Bacteroidota</taxon>
        <taxon>Sphingobacteriia</taxon>
        <taxon>Sphingobacteriales</taxon>
        <taxon>Sphingobacteriaceae</taxon>
        <taxon>Sphingobacterium</taxon>
    </lineage>
</organism>
<dbReference type="InterPro" id="IPR013431">
    <property type="entry name" value="Delta_60_rpt"/>
</dbReference>
<reference evidence="2 3" key="1">
    <citation type="submission" date="2019-04" db="EMBL/GenBank/DDBJ databases">
        <title>Sphingobacterium olei sp. nov., isolated from oil-contaminated soil.</title>
        <authorList>
            <person name="Liu B."/>
        </authorList>
    </citation>
    <scope>NUCLEOTIDE SEQUENCE [LARGE SCALE GENOMIC DNA]</scope>
    <source>
        <strain evidence="2 3">HAL-9</strain>
    </source>
</reference>
<evidence type="ECO:0000259" key="1">
    <source>
        <dbReference type="Pfam" id="PF16400"/>
    </source>
</evidence>
<dbReference type="OrthoDB" id="9805017at2"/>
<dbReference type="PROSITE" id="PS51257">
    <property type="entry name" value="PROKAR_LIPOPROTEIN"/>
    <property type="match status" value="1"/>
</dbReference>
<keyword evidence="3" id="KW-1185">Reference proteome</keyword>
<evidence type="ECO:0000313" key="2">
    <source>
        <dbReference type="EMBL" id="TJZ59738.1"/>
    </source>
</evidence>
<dbReference type="Pfam" id="PF16400">
    <property type="entry name" value="DUF5008"/>
    <property type="match status" value="1"/>
</dbReference>
<sequence length="549" mass="59299">MLMKRIFNIIGFVPMILGLMVFQSCKTNQDGFGEDPYAGGREQLGVVFERLNRPLPAVRPDDVFEISVRGLLKHESNVKVFINEELAQVVSLTDSTMEVRVPLTVSSGGLKVKINDQIFFGPRVPIEGNVSFDTDYAVRNGFNSSVNYILPATSGSDLWILGNFTNFENQASATVFRRNIHKINANGESAATTAGSFAVQKGADGGINSMVRLPDGKYMVGGGIYGMENLNNHRYNLGHITRLNSEGSIDSMVLELINTTPERPANAYDTLPAFNAYLGATINSGFGGITALFALPDTSVIAVGNFGVHGYIDYRYSSRESKLYVNTLVNNIVRLKADGRVDSTFGYNNAGANGFVNGAVETNDGKIIVVGSFTSFNAKSANRVVAFNKDGSIHAGFNVGTGANDEIYSITYNKVLNKIALAGRFTSFNGQATRGVVLLNADGSVDNSFVLGDVEQRIPSYAYVMNSGRVLVSGDFVRYNGVHRSKLLILESSGEALQQYNNIGEFSGRINHVIETTSSLGYPALLIGGSIGLADGRVVGNLFRLEVRN</sequence>
<dbReference type="EMBL" id="SUME01000005">
    <property type="protein sequence ID" value="TJZ59738.1"/>
    <property type="molecule type" value="Genomic_DNA"/>
</dbReference>
<proteinExistence type="predicted"/>
<comment type="caution">
    <text evidence="2">The sequence shown here is derived from an EMBL/GenBank/DDBJ whole genome shotgun (WGS) entry which is preliminary data.</text>
</comment>
<feature type="domain" description="DUF5008" evidence="1">
    <location>
        <begin position="31"/>
        <end position="122"/>
    </location>
</feature>
<dbReference type="AlphaFoldDB" id="A0A4V5MM58"/>
<dbReference type="SUPFAM" id="SSF63829">
    <property type="entry name" value="Calcium-dependent phosphotriesterase"/>
    <property type="match status" value="1"/>
</dbReference>
<dbReference type="Gene3D" id="2.80.10.50">
    <property type="match status" value="2"/>
</dbReference>
<evidence type="ECO:0000313" key="3">
    <source>
        <dbReference type="Proteomes" id="UP000306808"/>
    </source>
</evidence>
<gene>
    <name evidence="2" type="ORF">FAZ15_12610</name>
</gene>
<dbReference type="Proteomes" id="UP000306808">
    <property type="component" value="Unassembled WGS sequence"/>
</dbReference>
<dbReference type="InterPro" id="IPR032175">
    <property type="entry name" value="DUF5008"/>
</dbReference>